<dbReference type="SUPFAM" id="SSF56112">
    <property type="entry name" value="Protein kinase-like (PK-like)"/>
    <property type="match status" value="1"/>
</dbReference>
<comment type="caution">
    <text evidence="2">The sequence shown here is derived from an EMBL/GenBank/DDBJ whole genome shotgun (WGS) entry which is preliminary data.</text>
</comment>
<evidence type="ECO:0000259" key="1">
    <source>
        <dbReference type="Pfam" id="PF01636"/>
    </source>
</evidence>
<gene>
    <name evidence="2" type="primary">ACAD11_3</name>
    <name evidence="2" type="ORF">OS493_016774</name>
</gene>
<feature type="domain" description="Aminoglycoside phosphotransferase" evidence="1">
    <location>
        <begin position="38"/>
        <end position="175"/>
    </location>
</feature>
<sequence>MAEVSRVRPEHRFDEIALDEYLSQNLPGFSKNHGGLTVLQYSSGQSNPTFYLSKNGKEFVLRKKPPGKLLRGAHQVDREYRILSALHSVSFPVPKPYLYCKDVSVIGTEFYIMEHVTGCVFRKPSLPNQSTDERRAIYNAMITTLAKLHSINWNNLGLSDFGLHTNYLRRQVSNVEKAVQSIQKLNGLVQWKI</sequence>
<organism evidence="2 3">
    <name type="scientific">Desmophyllum pertusum</name>
    <dbReference type="NCBI Taxonomy" id="174260"/>
    <lineage>
        <taxon>Eukaryota</taxon>
        <taxon>Metazoa</taxon>
        <taxon>Cnidaria</taxon>
        <taxon>Anthozoa</taxon>
        <taxon>Hexacorallia</taxon>
        <taxon>Scleractinia</taxon>
        <taxon>Caryophylliina</taxon>
        <taxon>Caryophylliidae</taxon>
        <taxon>Desmophyllum</taxon>
    </lineage>
</organism>
<dbReference type="InterPro" id="IPR011009">
    <property type="entry name" value="Kinase-like_dom_sf"/>
</dbReference>
<proteinExistence type="predicted"/>
<dbReference type="Pfam" id="PF01636">
    <property type="entry name" value="APH"/>
    <property type="match status" value="1"/>
</dbReference>
<evidence type="ECO:0000313" key="2">
    <source>
        <dbReference type="EMBL" id="KAJ7372850.1"/>
    </source>
</evidence>
<dbReference type="InterPro" id="IPR002575">
    <property type="entry name" value="Aminoglycoside_PTrfase"/>
</dbReference>
<reference evidence="2" key="1">
    <citation type="submission" date="2023-01" db="EMBL/GenBank/DDBJ databases">
        <title>Genome assembly of the deep-sea coral Lophelia pertusa.</title>
        <authorList>
            <person name="Herrera S."/>
            <person name="Cordes E."/>
        </authorList>
    </citation>
    <scope>NUCLEOTIDE SEQUENCE</scope>
    <source>
        <strain evidence="2">USNM1676648</strain>
        <tissue evidence="2">Polyp</tissue>
    </source>
</reference>
<dbReference type="Gene3D" id="3.30.200.20">
    <property type="entry name" value="Phosphorylase Kinase, domain 1"/>
    <property type="match status" value="1"/>
</dbReference>
<dbReference type="PANTHER" id="PTHR47829">
    <property type="entry name" value="HYDROLASE, PUTATIVE (AFU_ORTHOLOGUE AFUA_1G12880)-RELATED"/>
    <property type="match status" value="1"/>
</dbReference>
<dbReference type="Gene3D" id="3.90.1200.10">
    <property type="match status" value="1"/>
</dbReference>
<dbReference type="InterPro" id="IPR041726">
    <property type="entry name" value="ACAD10_11_N"/>
</dbReference>
<name>A0A9W9Z0N3_9CNID</name>
<dbReference type="EMBL" id="MU826834">
    <property type="protein sequence ID" value="KAJ7372850.1"/>
    <property type="molecule type" value="Genomic_DNA"/>
</dbReference>
<dbReference type="AlphaFoldDB" id="A0A9W9Z0N3"/>
<dbReference type="InterPro" id="IPR052898">
    <property type="entry name" value="ACAD10-like"/>
</dbReference>
<dbReference type="OrthoDB" id="5981373at2759"/>
<accession>A0A9W9Z0N3</accession>
<dbReference type="CDD" id="cd05154">
    <property type="entry name" value="ACAD10_11_N-like"/>
    <property type="match status" value="1"/>
</dbReference>
<keyword evidence="3" id="KW-1185">Reference proteome</keyword>
<dbReference type="PANTHER" id="PTHR47829:SF3">
    <property type="entry name" value="AMINOGLYCOSIDE PHOSPHOTRANSFERASE DOMAIN-CONTAINING PROTEIN"/>
    <property type="match status" value="1"/>
</dbReference>
<dbReference type="Proteomes" id="UP001163046">
    <property type="component" value="Unassembled WGS sequence"/>
</dbReference>
<protein>
    <submittedName>
        <fullName evidence="2">Acyl-CoA dehydrogenase member 11</fullName>
    </submittedName>
</protein>
<evidence type="ECO:0000313" key="3">
    <source>
        <dbReference type="Proteomes" id="UP001163046"/>
    </source>
</evidence>